<proteinExistence type="inferred from homology"/>
<keyword evidence="6 10" id="KW-1133">Transmembrane helix</keyword>
<dbReference type="PIRSF" id="PIRSF016636">
    <property type="entry name" value="AlgI_DltB"/>
    <property type="match status" value="1"/>
</dbReference>
<keyword evidence="7 9" id="KW-0472">Membrane</keyword>
<feature type="transmembrane region" description="Helical" evidence="10">
    <location>
        <begin position="401"/>
        <end position="421"/>
    </location>
</feature>
<evidence type="ECO:0000256" key="1">
    <source>
        <dbReference type="ARBA" id="ARBA00004651"/>
    </source>
</evidence>
<evidence type="ECO:0000256" key="2">
    <source>
        <dbReference type="ARBA" id="ARBA00010323"/>
    </source>
</evidence>
<dbReference type="AlphaFoldDB" id="A0A173YUS8"/>
<gene>
    <name evidence="11" type="primary">dltB_1</name>
    <name evidence="11" type="ORF">ERS852392_01069</name>
</gene>
<dbReference type="GO" id="GO:0042121">
    <property type="term" value="P:alginic acid biosynthetic process"/>
    <property type="evidence" value="ECO:0007669"/>
    <property type="project" value="InterPro"/>
</dbReference>
<dbReference type="Proteomes" id="UP000095395">
    <property type="component" value="Unassembled WGS sequence"/>
</dbReference>
<name>A0A173YUS8_9FIRM</name>
<dbReference type="InterPro" id="IPR004299">
    <property type="entry name" value="MBOAT_fam"/>
</dbReference>
<evidence type="ECO:0000256" key="10">
    <source>
        <dbReference type="SAM" id="Phobius"/>
    </source>
</evidence>
<evidence type="ECO:0000256" key="7">
    <source>
        <dbReference type="ARBA" id="ARBA00023136"/>
    </source>
</evidence>
<keyword evidence="4 9" id="KW-0808">Transferase</keyword>
<evidence type="ECO:0000256" key="8">
    <source>
        <dbReference type="ARBA" id="ARBA00023315"/>
    </source>
</evidence>
<dbReference type="GO" id="GO:0016746">
    <property type="term" value="F:acyltransferase activity"/>
    <property type="evidence" value="ECO:0007669"/>
    <property type="project" value="UniProtKB-KW"/>
</dbReference>
<dbReference type="Pfam" id="PF03062">
    <property type="entry name" value="MBOAT"/>
    <property type="match status" value="1"/>
</dbReference>
<feature type="transmembrane region" description="Helical" evidence="10">
    <location>
        <begin position="77"/>
        <end position="95"/>
    </location>
</feature>
<keyword evidence="5 10" id="KW-0812">Transmembrane</keyword>
<dbReference type="PANTHER" id="PTHR13285">
    <property type="entry name" value="ACYLTRANSFERASE"/>
    <property type="match status" value="1"/>
</dbReference>
<feature type="transmembrane region" description="Helical" evidence="10">
    <location>
        <begin position="433"/>
        <end position="455"/>
    </location>
</feature>
<evidence type="ECO:0000256" key="4">
    <source>
        <dbReference type="ARBA" id="ARBA00022679"/>
    </source>
</evidence>
<dbReference type="InterPro" id="IPR028362">
    <property type="entry name" value="AlgI"/>
</dbReference>
<feature type="transmembrane region" description="Helical" evidence="10">
    <location>
        <begin position="6"/>
        <end position="22"/>
    </location>
</feature>
<feature type="transmembrane region" description="Helical" evidence="10">
    <location>
        <begin position="115"/>
        <end position="137"/>
    </location>
</feature>
<evidence type="ECO:0000256" key="9">
    <source>
        <dbReference type="PIRNR" id="PIRNR016636"/>
    </source>
</evidence>
<feature type="transmembrane region" description="Helical" evidence="10">
    <location>
        <begin position="310"/>
        <end position="339"/>
    </location>
</feature>
<dbReference type="RefSeq" id="WP_055301669.1">
    <property type="nucleotide sequence ID" value="NZ_CYYR01000005.1"/>
</dbReference>
<comment type="subcellular location">
    <subcellularLocation>
        <location evidence="1">Cell membrane</location>
        <topology evidence="1">Multi-pass membrane protein</topology>
    </subcellularLocation>
</comment>
<evidence type="ECO:0000313" key="11">
    <source>
        <dbReference type="EMBL" id="CUN67911.1"/>
    </source>
</evidence>
<keyword evidence="8 9" id="KW-0012">Acyltransferase</keyword>
<dbReference type="EMBL" id="CYYR01000005">
    <property type="protein sequence ID" value="CUN67911.1"/>
    <property type="molecule type" value="Genomic_DNA"/>
</dbReference>
<sequence>MLFSSSVFLFLFLPIVLILYFNPIVKNRIYRNIILLVASLFFYAWGEPVFVLLMVASIVVNWLIGLAMAGSSRKKTWLVLSVVWNLSLMFVFKYLTFVLSNVELLLHRNIADIEISLPLGISFFTFQILSYIFDLYYGNTKVQKNCYKFALYVSMFPQLVAGPIVRYEQIAYEIDHRQENMEDFSLGMTRFVYGLGKKVLLSNYMGTIADNMFYLSGNSNLSAASAWLGGIAYTLQIYYDFSGYSDMAIGLGRMFGFHFLENFNYPYVSKSITEFWRRWHMSLSSWFRDYVYIPLGGSREGVWKTYRNTFIVWLLTGIWHGANWTFIVWGLGYFVLLCVERLGGWTKGVRYVGHIYTMAAVILLWVVFRADSLSLAGRYIAQMFGAGGSFWDNTAAECLSGSYVMLTLAVVFSCPVIRWIADKLKLQEQSRKNIAAIAAVPLFLLCIAKCMSSSYNPFIYFNF</sequence>
<protein>
    <submittedName>
        <fullName evidence="11">D-alanyl-lipoteichoic acid biosynthesis protein DltB</fullName>
    </submittedName>
</protein>
<evidence type="ECO:0000313" key="12">
    <source>
        <dbReference type="Proteomes" id="UP000095395"/>
    </source>
</evidence>
<accession>A0A173YUS8</accession>
<dbReference type="PANTHER" id="PTHR13285:SF23">
    <property type="entry name" value="TEICHOIC ACID D-ALANYLTRANSFERASE"/>
    <property type="match status" value="1"/>
</dbReference>
<dbReference type="InterPro" id="IPR051085">
    <property type="entry name" value="MB_O-acyltransferase"/>
</dbReference>
<dbReference type="PIRSF" id="PIRSF500217">
    <property type="entry name" value="AlgI"/>
    <property type="match status" value="1"/>
</dbReference>
<reference evidence="11 12" key="1">
    <citation type="submission" date="2015-09" db="EMBL/GenBank/DDBJ databases">
        <authorList>
            <consortium name="Pathogen Informatics"/>
        </authorList>
    </citation>
    <scope>NUCLEOTIDE SEQUENCE [LARGE SCALE GENOMIC DNA]</scope>
    <source>
        <strain evidence="11 12">2789STDY5608835</strain>
    </source>
</reference>
<organism evidence="11 12">
    <name type="scientific">Roseburia inulinivorans</name>
    <dbReference type="NCBI Taxonomy" id="360807"/>
    <lineage>
        <taxon>Bacteria</taxon>
        <taxon>Bacillati</taxon>
        <taxon>Bacillota</taxon>
        <taxon>Clostridia</taxon>
        <taxon>Lachnospirales</taxon>
        <taxon>Lachnospiraceae</taxon>
        <taxon>Roseburia</taxon>
    </lineage>
</organism>
<evidence type="ECO:0000256" key="5">
    <source>
        <dbReference type="ARBA" id="ARBA00022692"/>
    </source>
</evidence>
<feature type="transmembrane region" description="Helical" evidence="10">
    <location>
        <begin position="351"/>
        <end position="368"/>
    </location>
</feature>
<feature type="transmembrane region" description="Helical" evidence="10">
    <location>
        <begin position="29"/>
        <end position="45"/>
    </location>
</feature>
<feature type="transmembrane region" description="Helical" evidence="10">
    <location>
        <begin position="51"/>
        <end position="70"/>
    </location>
</feature>
<keyword evidence="3 9" id="KW-1003">Cell membrane</keyword>
<evidence type="ECO:0000256" key="3">
    <source>
        <dbReference type="ARBA" id="ARBA00022475"/>
    </source>
</evidence>
<evidence type="ECO:0000256" key="6">
    <source>
        <dbReference type="ARBA" id="ARBA00022989"/>
    </source>
</evidence>
<comment type="similarity">
    <text evidence="2 9">Belongs to the membrane-bound acyltransferase family.</text>
</comment>
<dbReference type="InterPro" id="IPR024194">
    <property type="entry name" value="Ac/AlaTfrase_AlgI/DltB"/>
</dbReference>
<dbReference type="GO" id="GO:0005886">
    <property type="term" value="C:plasma membrane"/>
    <property type="evidence" value="ECO:0007669"/>
    <property type="project" value="UniProtKB-SubCell"/>
</dbReference>